<keyword evidence="4" id="KW-0503">Monooxygenase</keyword>
<dbReference type="InterPro" id="IPR036188">
    <property type="entry name" value="FAD/NAD-bd_sf"/>
</dbReference>
<comment type="caution">
    <text evidence="5">The sequence shown here is derived from an EMBL/GenBank/DDBJ whole genome shotgun (WGS) entry which is preliminary data.</text>
</comment>
<evidence type="ECO:0000313" key="6">
    <source>
        <dbReference type="Proteomes" id="UP000233469"/>
    </source>
</evidence>
<keyword evidence="3" id="KW-0560">Oxidoreductase</keyword>
<dbReference type="Gene3D" id="3.50.50.60">
    <property type="entry name" value="FAD/NAD(P)-binding domain"/>
    <property type="match status" value="2"/>
</dbReference>
<sequence length="529" mass="60367">MPSNYLLNKVHNEGLGGLSLYHALIKNKDKKEFNVKIFERESSPTDRWQGYHIGLSNYGAQSLLNCIPSSIAANLPKAMPNPVPDVETHGIIITDQVGNVLLAPPTKPFKDVYELAKISRGLSSMITYRDRLRDVLLEGVPVKCNKKCNKYVETQEGIWVFFEDGTQEFCNILVGADGINSPIRKQKLPELQIVNYGITHVGVDISIPKHLMDRASKIHGNVLARKTLGTKGDSTFMMTRLIPIKQEQNVEKNEPHYRATLVYSYPSELDNVDTESEKTKVDDNDPASVIEHVKRLIRTLRPDCELTDLLLELWDLAPKTIPNDPIKFPFKNYNPVQRRMMRDIDPMSIKSWTKTKEGVWVSFEDGTQEFCNILVGADRINSPNISIPKHLMDKANKIHGNVLARKTLGTKGDSTFMMTRLIPIKQEQNDEKNEPHYRATLVYSYPSELDNVESEKVKVDDNDPSSVIEHVKRLIRTLRPDCELTNLLLLELWDLAPKTIPNDPIKFPFKTYNPIQRRMMRDIDPMSIK</sequence>
<keyword evidence="2" id="KW-0274">FAD</keyword>
<dbReference type="VEuPathDB" id="FungiDB:FUN_006356"/>
<dbReference type="VEuPathDB" id="FungiDB:RhiirA1_442532"/>
<dbReference type="EMBL" id="LLXL01002204">
    <property type="protein sequence ID" value="PKK61484.1"/>
    <property type="molecule type" value="Genomic_DNA"/>
</dbReference>
<proteinExistence type="predicted"/>
<dbReference type="AlphaFoldDB" id="A0A2N1MIL2"/>
<evidence type="ECO:0000256" key="1">
    <source>
        <dbReference type="ARBA" id="ARBA00022630"/>
    </source>
</evidence>
<dbReference type="Proteomes" id="UP000233469">
    <property type="component" value="Unassembled WGS sequence"/>
</dbReference>
<evidence type="ECO:0000256" key="4">
    <source>
        <dbReference type="ARBA" id="ARBA00023033"/>
    </source>
</evidence>
<reference evidence="5 6" key="2">
    <citation type="submission" date="2017-10" db="EMBL/GenBank/DDBJ databases">
        <title>Extensive intraspecific genome diversity in a model arbuscular mycorrhizal fungus.</title>
        <authorList>
            <person name="Chen E.C.H."/>
            <person name="Morin E."/>
            <person name="Baudet D."/>
            <person name="Noel J."/>
            <person name="Ndikumana S."/>
            <person name="Charron P."/>
            <person name="St-Onge C."/>
            <person name="Giorgi J."/>
            <person name="Grigoriev I.V."/>
            <person name="Roux C."/>
            <person name="Martin F.M."/>
            <person name="Corradi N."/>
        </authorList>
    </citation>
    <scope>NUCLEOTIDE SEQUENCE [LARGE SCALE GENOMIC DNA]</scope>
    <source>
        <strain evidence="5 6">C2</strain>
    </source>
</reference>
<reference evidence="5 6" key="1">
    <citation type="submission" date="2016-04" db="EMBL/GenBank/DDBJ databases">
        <title>Genome analyses suggest a sexual origin of heterokaryosis in a supposedly ancient asexual fungus.</title>
        <authorList>
            <person name="Ropars J."/>
            <person name="Sedzielewska K."/>
            <person name="Noel J."/>
            <person name="Charron P."/>
            <person name="Farinelli L."/>
            <person name="Marton T."/>
            <person name="Kruger M."/>
            <person name="Pelin A."/>
            <person name="Brachmann A."/>
            <person name="Corradi N."/>
        </authorList>
    </citation>
    <scope>NUCLEOTIDE SEQUENCE [LARGE SCALE GENOMIC DNA]</scope>
    <source>
        <strain evidence="5 6">C2</strain>
    </source>
</reference>
<evidence type="ECO:0000313" key="5">
    <source>
        <dbReference type="EMBL" id="PKK61484.1"/>
    </source>
</evidence>
<keyword evidence="1" id="KW-0285">Flavoprotein</keyword>
<accession>A0A2N1MIL2</accession>
<protein>
    <recommendedName>
        <fullName evidence="7">FAD-binding domain-containing protein</fullName>
    </recommendedName>
</protein>
<dbReference type="GO" id="GO:0004497">
    <property type="term" value="F:monooxygenase activity"/>
    <property type="evidence" value="ECO:0007669"/>
    <property type="project" value="UniProtKB-KW"/>
</dbReference>
<evidence type="ECO:0000256" key="2">
    <source>
        <dbReference type="ARBA" id="ARBA00022827"/>
    </source>
</evidence>
<dbReference type="PANTHER" id="PTHR47178:SF5">
    <property type="entry name" value="FAD-BINDING DOMAIN-CONTAINING PROTEIN"/>
    <property type="match status" value="1"/>
</dbReference>
<dbReference type="SUPFAM" id="SSF51905">
    <property type="entry name" value="FAD/NAD(P)-binding domain"/>
    <property type="match status" value="1"/>
</dbReference>
<name>A0A2N1MIL2_9GLOM</name>
<evidence type="ECO:0008006" key="7">
    <source>
        <dbReference type="Google" id="ProtNLM"/>
    </source>
</evidence>
<organism evidence="5 6">
    <name type="scientific">Rhizophagus irregularis</name>
    <dbReference type="NCBI Taxonomy" id="588596"/>
    <lineage>
        <taxon>Eukaryota</taxon>
        <taxon>Fungi</taxon>
        <taxon>Fungi incertae sedis</taxon>
        <taxon>Mucoromycota</taxon>
        <taxon>Glomeromycotina</taxon>
        <taxon>Glomeromycetes</taxon>
        <taxon>Glomerales</taxon>
        <taxon>Glomeraceae</taxon>
        <taxon>Rhizophagus</taxon>
    </lineage>
</organism>
<dbReference type="VEuPathDB" id="FungiDB:RhiirA1_429857"/>
<dbReference type="PANTHER" id="PTHR47178">
    <property type="entry name" value="MONOOXYGENASE, FAD-BINDING"/>
    <property type="match status" value="1"/>
</dbReference>
<evidence type="ECO:0000256" key="3">
    <source>
        <dbReference type="ARBA" id="ARBA00023002"/>
    </source>
</evidence>
<dbReference type="VEuPathDB" id="FungiDB:FUN_006323"/>
<gene>
    <name evidence="5" type="ORF">RhiirC2_870552</name>
</gene>